<evidence type="ECO:0000313" key="1">
    <source>
        <dbReference type="EMBL" id="ROR41874.1"/>
    </source>
</evidence>
<accession>A0AAX1WTQ3</accession>
<dbReference type="RefSeq" id="WP_103737368.1">
    <property type="nucleotide sequence ID" value="NZ_DALYZY010000082.1"/>
</dbReference>
<dbReference type="InterPro" id="IPR009959">
    <property type="entry name" value="Cyclase_SnoaL-like"/>
</dbReference>
<dbReference type="PANTHER" id="PTHR38436">
    <property type="entry name" value="POLYKETIDE CYCLASE SNOAL-LIKE DOMAIN"/>
    <property type="match status" value="1"/>
</dbReference>
<dbReference type="InterPro" id="IPR032710">
    <property type="entry name" value="NTF2-like_dom_sf"/>
</dbReference>
<sequence length="136" mass="14957">MNTSSANKQIVARFNREVIEQGDMHAFNELVASDFVNHTAPPDTPKGPDGFAAFFTDILRPALPDLTVELHDQIAEGDKVVTRKTISGTHQGVFLGVPPTGRRITIRVTDIVRIKNGQYVEHWGNADLHGAIAQMK</sequence>
<protein>
    <submittedName>
        <fullName evidence="1">Steroid delta-isomerase-like uncharacterized protein</fullName>
    </submittedName>
</protein>
<dbReference type="Pfam" id="PF07366">
    <property type="entry name" value="SnoaL"/>
    <property type="match status" value="1"/>
</dbReference>
<dbReference type="GO" id="GO:0030638">
    <property type="term" value="P:polyketide metabolic process"/>
    <property type="evidence" value="ECO:0007669"/>
    <property type="project" value="InterPro"/>
</dbReference>
<comment type="caution">
    <text evidence="1">The sequence shown here is derived from an EMBL/GenBank/DDBJ whole genome shotgun (WGS) entry which is preliminary data.</text>
</comment>
<gene>
    <name evidence="1" type="ORF">EDC60_2526</name>
</gene>
<dbReference type="EMBL" id="RJVL01000005">
    <property type="protein sequence ID" value="ROR41874.1"/>
    <property type="molecule type" value="Genomic_DNA"/>
</dbReference>
<keyword evidence="2" id="KW-1185">Reference proteome</keyword>
<name>A0AAX1WTQ3_9BURK</name>
<reference evidence="1 2" key="1">
    <citation type="submission" date="2018-11" db="EMBL/GenBank/DDBJ databases">
        <title>Genomic Encyclopedia of Type Strains, Phase IV (KMG-IV): sequencing the most valuable type-strain genomes for metagenomic binning, comparative biology and taxonomic classification.</title>
        <authorList>
            <person name="Goeker M."/>
        </authorList>
    </citation>
    <scope>NUCLEOTIDE SEQUENCE [LARGE SCALE GENOMIC DNA]</scope>
    <source>
        <strain evidence="1 2">DSM 15985</strain>
    </source>
</reference>
<evidence type="ECO:0000313" key="2">
    <source>
        <dbReference type="Proteomes" id="UP000271868"/>
    </source>
</evidence>
<dbReference type="PANTHER" id="PTHR38436:SF1">
    <property type="entry name" value="ESTER CYCLASE"/>
    <property type="match status" value="1"/>
</dbReference>
<dbReference type="SUPFAM" id="SSF54427">
    <property type="entry name" value="NTF2-like"/>
    <property type="match status" value="1"/>
</dbReference>
<dbReference type="Gene3D" id="3.10.450.50">
    <property type="match status" value="1"/>
</dbReference>
<dbReference type="AlphaFoldDB" id="A0AAX1WTQ3"/>
<proteinExistence type="predicted"/>
<dbReference type="Proteomes" id="UP000271868">
    <property type="component" value="Unassembled WGS sequence"/>
</dbReference>
<organism evidence="1 2">
    <name type="scientific">Diaphorobacter nitroreducens</name>
    <dbReference type="NCBI Taxonomy" id="164759"/>
    <lineage>
        <taxon>Bacteria</taxon>
        <taxon>Pseudomonadati</taxon>
        <taxon>Pseudomonadota</taxon>
        <taxon>Betaproteobacteria</taxon>
        <taxon>Burkholderiales</taxon>
        <taxon>Comamonadaceae</taxon>
        <taxon>Diaphorobacter</taxon>
    </lineage>
</organism>